<evidence type="ECO:0008006" key="4">
    <source>
        <dbReference type="Google" id="ProtNLM"/>
    </source>
</evidence>
<accession>A0A975C326</accession>
<keyword evidence="1" id="KW-0812">Transmembrane</keyword>
<dbReference type="RefSeq" id="WP_207932231.1">
    <property type="nucleotide sequence ID" value="NZ_CP062222.1"/>
</dbReference>
<feature type="transmembrane region" description="Helical" evidence="1">
    <location>
        <begin position="6"/>
        <end position="30"/>
    </location>
</feature>
<keyword evidence="1" id="KW-1133">Transmembrane helix</keyword>
<dbReference type="KEGG" id="bgoe:IFJ75_08965"/>
<feature type="transmembrane region" description="Helical" evidence="1">
    <location>
        <begin position="66"/>
        <end position="83"/>
    </location>
</feature>
<dbReference type="AlphaFoldDB" id="A0A975C326"/>
<gene>
    <name evidence="2" type="ORF">IFJ75_08965</name>
</gene>
<feature type="transmembrane region" description="Helical" evidence="1">
    <location>
        <begin position="197"/>
        <end position="217"/>
    </location>
</feature>
<feature type="transmembrane region" description="Helical" evidence="1">
    <location>
        <begin position="169"/>
        <end position="191"/>
    </location>
</feature>
<dbReference type="Proteomes" id="UP000663918">
    <property type="component" value="Chromosome"/>
</dbReference>
<keyword evidence="3" id="KW-1185">Reference proteome</keyword>
<keyword evidence="1" id="KW-0472">Membrane</keyword>
<proteinExistence type="predicted"/>
<organism evidence="2 3">
    <name type="scientific">Brevundimonas goettingensis</name>
    <dbReference type="NCBI Taxonomy" id="2774190"/>
    <lineage>
        <taxon>Bacteria</taxon>
        <taxon>Pseudomonadati</taxon>
        <taxon>Pseudomonadota</taxon>
        <taxon>Alphaproteobacteria</taxon>
        <taxon>Caulobacterales</taxon>
        <taxon>Caulobacteraceae</taxon>
        <taxon>Brevundimonas</taxon>
    </lineage>
</organism>
<dbReference type="EMBL" id="CP062222">
    <property type="protein sequence ID" value="QTC92953.1"/>
    <property type="molecule type" value="Genomic_DNA"/>
</dbReference>
<evidence type="ECO:0000313" key="2">
    <source>
        <dbReference type="EMBL" id="QTC92953.1"/>
    </source>
</evidence>
<reference evidence="2" key="1">
    <citation type="submission" date="2020-09" db="EMBL/GenBank/DDBJ databases">
        <title>Brevundimonas sp. LVF2 isolated from a puddle in Goettingen, Germany.</title>
        <authorList>
            <person name="Friedrich I."/>
            <person name="Klassen A."/>
            <person name="Hannes N."/>
            <person name="Schneider D."/>
            <person name="Hertel R."/>
            <person name="Daniel R."/>
        </authorList>
    </citation>
    <scope>NUCLEOTIDE SEQUENCE</scope>
    <source>
        <strain evidence="2">LVF2</strain>
    </source>
</reference>
<protein>
    <recommendedName>
        <fullName evidence="4">DUF2306 domain-containing protein</fullName>
    </recommendedName>
</protein>
<name>A0A975C326_9CAUL</name>
<feature type="transmembrane region" description="Helical" evidence="1">
    <location>
        <begin position="42"/>
        <end position="60"/>
    </location>
</feature>
<feature type="transmembrane region" description="Helical" evidence="1">
    <location>
        <begin position="104"/>
        <end position="122"/>
    </location>
</feature>
<evidence type="ECO:0000256" key="1">
    <source>
        <dbReference type="SAM" id="Phobius"/>
    </source>
</evidence>
<evidence type="ECO:0000313" key="3">
    <source>
        <dbReference type="Proteomes" id="UP000663918"/>
    </source>
</evidence>
<feature type="transmembrane region" description="Helical" evidence="1">
    <location>
        <begin position="128"/>
        <end position="149"/>
    </location>
</feature>
<sequence length="226" mass="24787">MTLPDPFLPLLIVHISTGLGAVVVGALPILTRKGSRLHRLSGRVFAVLMSTLLVCAWGMTALRPNAYFLALSSAASLGLFSGLRVLGRKRPDLRASDRAQPIDWIATLGAVGIGLFSVWLALTGHQDTPPQILIALAYGSLSIGGWDLWRFARPTDWPFSPELWTYEHLWKMVGAYSAVLSAFSGNFLTFIPSPWSALWPTVVFQSLSLIWLVSLLVRKRRVPVPA</sequence>